<dbReference type="KEGG" id="crc:A33Y_084"/>
<proteinExistence type="predicted"/>
<dbReference type="PATRIC" id="fig|1202537.3.peg.72"/>
<organism evidence="1 2">
    <name type="scientific">Candidatus Carsonella ruddii CS isolate Thao2000</name>
    <dbReference type="NCBI Taxonomy" id="1202537"/>
    <lineage>
        <taxon>Bacteria</taxon>
        <taxon>Pseudomonadati</taxon>
        <taxon>Pseudomonadota</taxon>
        <taxon>Gammaproteobacteria</taxon>
        <taxon>Oceanospirillales</taxon>
        <taxon>Halomonadaceae</taxon>
        <taxon>Zymobacter group</taxon>
        <taxon>Candidatus Carsonella</taxon>
    </lineage>
</organism>
<dbReference type="AlphaFoldDB" id="J7GSK5"/>
<dbReference type="InterPro" id="IPR023620">
    <property type="entry name" value="SmpB"/>
</dbReference>
<dbReference type="RefSeq" id="WP_014887038.1">
    <property type="nucleotide sequence ID" value="NC_018415.1"/>
</dbReference>
<accession>J7GSK5</accession>
<dbReference type="HOGENOM" id="CLU_173847_0_0_6"/>
<reference evidence="1 2" key="1">
    <citation type="journal article" date="2012" name="Mol. Biol. Evol.">
        <title>Genome reduction and co-evolution between the primary and secondary bacterial symbionts of psyllids.</title>
        <authorList>
            <person name="Sloan D.B."/>
            <person name="Moran N.A."/>
        </authorList>
    </citation>
    <scope>NUCLEOTIDE SEQUENCE [LARGE SCALE GENOMIC DNA]</scope>
    <source>
        <strain evidence="1 2">CS</strain>
    </source>
</reference>
<sequence length="97" mass="11868">MKKFHFIKKFFSGVKFSSDAITMVKQLNFNLNNCFVKSINKTFFLIYNEFFFHLLLKKKEIFFLNFFLKKKLYKIIPTEIIRINSLFKIIIYLSKFK</sequence>
<name>J7GSK5_CARRU</name>
<dbReference type="Proteomes" id="UP000003931">
    <property type="component" value="Chromosome"/>
</dbReference>
<dbReference type="EMBL" id="CP003542">
    <property type="protein sequence ID" value="AFP83737.1"/>
    <property type="molecule type" value="Genomic_DNA"/>
</dbReference>
<evidence type="ECO:0000313" key="1">
    <source>
        <dbReference type="EMBL" id="AFP83737.1"/>
    </source>
</evidence>
<dbReference type="STRING" id="1202537.A33Y_084"/>
<gene>
    <name evidence="1" type="primary">smpB</name>
    <name evidence="1" type="ORF">A33Y_084</name>
</gene>
<protein>
    <submittedName>
        <fullName evidence="1">Putative tmRNA-binding protein</fullName>
    </submittedName>
</protein>
<evidence type="ECO:0000313" key="2">
    <source>
        <dbReference type="Proteomes" id="UP000003931"/>
    </source>
</evidence>
<dbReference type="SUPFAM" id="SSF74982">
    <property type="entry name" value="Small protein B (SmpB)"/>
    <property type="match status" value="1"/>
</dbReference>